<dbReference type="InterPro" id="IPR056002">
    <property type="entry name" value="DUF7580"/>
</dbReference>
<keyword evidence="4" id="KW-1185">Reference proteome</keyword>
<feature type="compositionally biased region" description="Polar residues" evidence="1">
    <location>
        <begin position="373"/>
        <end position="390"/>
    </location>
</feature>
<feature type="domain" description="DUF7580" evidence="2">
    <location>
        <begin position="490"/>
        <end position="676"/>
    </location>
</feature>
<dbReference type="Pfam" id="PF24476">
    <property type="entry name" value="DUF7580"/>
    <property type="match status" value="1"/>
</dbReference>
<feature type="region of interest" description="Disordered" evidence="1">
    <location>
        <begin position="373"/>
        <end position="410"/>
    </location>
</feature>
<dbReference type="Proteomes" id="UP001345013">
    <property type="component" value="Unassembled WGS sequence"/>
</dbReference>
<evidence type="ECO:0000313" key="3">
    <source>
        <dbReference type="EMBL" id="KAK5095057.1"/>
    </source>
</evidence>
<sequence>MSDDGLVHSTPPRYPYTIISGNACVIQGNVHGLVEGFLGRDAQPSRWTTRFRRQLQEDTRCQAEQLDHIHYSLQLATILIKDFDDVEPLLHSLRQSNNTVERYAKEFKVRQAILRSSVFNTLIGCVGAVAAKSMLRNDEHYAWTHATFVGILRVRCVADAKAIQAVLDLISLAVEAIGSIAQECLDLKHDEKKASLFLAFIVASPEISSSPKEGNTKPRLNVILPESGMIRHLKLLQAHTQDFRDLMKQPSPPAEGWQGPGRAFEVKTKVGKFRGVQEAAAQLYRAFGLACGQHDKHQACLRINATQARPDQVQFTLLFKPLPGKLVGIEFRESTDLRLTVESEMRATSVDTRPIGGGAKRRLDVQDNCEASQSACDSQSGRQWRSSSVPGSDVRENTSETSSDLEEHEAEVPLLPLKHPVVELRNFCHDRDFCAYIKKLAPLGAAKNTPVGCLNHPGASKHIVYLSMPSEIDLPAEHSHAQVWRNALSSMKEILQSSHEQRSISRRDLVRIAIQLATAVLQYHTTPWLESSWDSDHVLLERTGDAVQMLEPGSSDSYLDVSIQLSNDTAFSHHATSTRTMIRNPVLFKLGVMLLELAYARPLGEMCKPQDVDPHNEHNTDYYIAERLQKGVSIEMGPVFAEIVRKCIKCDFGHGEDLSTGPLQEGFYEEVVDKLEAIEAMLRDLGI</sequence>
<evidence type="ECO:0000256" key="1">
    <source>
        <dbReference type="SAM" id="MobiDB-lite"/>
    </source>
</evidence>
<dbReference type="PANTHER" id="PTHR35186">
    <property type="entry name" value="ANK_REP_REGION DOMAIN-CONTAINING PROTEIN"/>
    <property type="match status" value="1"/>
</dbReference>
<dbReference type="PANTHER" id="PTHR35186:SF4">
    <property type="entry name" value="PRION-INHIBITION AND PROPAGATION HELO DOMAIN-CONTAINING PROTEIN"/>
    <property type="match status" value="1"/>
</dbReference>
<organism evidence="3 4">
    <name type="scientific">Lithohypha guttulata</name>
    <dbReference type="NCBI Taxonomy" id="1690604"/>
    <lineage>
        <taxon>Eukaryota</taxon>
        <taxon>Fungi</taxon>
        <taxon>Dikarya</taxon>
        <taxon>Ascomycota</taxon>
        <taxon>Pezizomycotina</taxon>
        <taxon>Eurotiomycetes</taxon>
        <taxon>Chaetothyriomycetidae</taxon>
        <taxon>Chaetothyriales</taxon>
        <taxon>Trichomeriaceae</taxon>
        <taxon>Lithohypha</taxon>
    </lineage>
</organism>
<evidence type="ECO:0000259" key="2">
    <source>
        <dbReference type="Pfam" id="PF24476"/>
    </source>
</evidence>
<name>A0ABR0KGH4_9EURO</name>
<proteinExistence type="predicted"/>
<protein>
    <recommendedName>
        <fullName evidence="2">DUF7580 domain-containing protein</fullName>
    </recommendedName>
</protein>
<dbReference type="EMBL" id="JAVRRG010000030">
    <property type="protein sequence ID" value="KAK5095057.1"/>
    <property type="molecule type" value="Genomic_DNA"/>
</dbReference>
<evidence type="ECO:0000313" key="4">
    <source>
        <dbReference type="Proteomes" id="UP001345013"/>
    </source>
</evidence>
<comment type="caution">
    <text evidence="3">The sequence shown here is derived from an EMBL/GenBank/DDBJ whole genome shotgun (WGS) entry which is preliminary data.</text>
</comment>
<reference evidence="3 4" key="1">
    <citation type="submission" date="2023-08" db="EMBL/GenBank/DDBJ databases">
        <title>Black Yeasts Isolated from many extreme environments.</title>
        <authorList>
            <person name="Coleine C."/>
            <person name="Stajich J.E."/>
            <person name="Selbmann L."/>
        </authorList>
    </citation>
    <scope>NUCLEOTIDE SEQUENCE [LARGE SCALE GENOMIC DNA]</scope>
    <source>
        <strain evidence="3 4">CCFEE 5885</strain>
    </source>
</reference>
<accession>A0ABR0KGH4</accession>
<gene>
    <name evidence="3" type="ORF">LTR24_003274</name>
</gene>